<protein>
    <recommendedName>
        <fullName evidence="7">Beta-catenin-like protein 1 N-terminal domain-containing protein</fullName>
    </recommendedName>
</protein>
<reference evidence="9" key="1">
    <citation type="journal article" date="2017" name="Nat. Microbiol.">
        <title>Global analysis of biosynthetic gene clusters reveals vast potential of secondary metabolite production in Penicillium species.</title>
        <authorList>
            <person name="Nielsen J.C."/>
            <person name="Grijseels S."/>
            <person name="Prigent S."/>
            <person name="Ji B."/>
            <person name="Dainat J."/>
            <person name="Nielsen K.F."/>
            <person name="Frisvad J.C."/>
            <person name="Workman M."/>
            <person name="Nielsen J."/>
        </authorList>
    </citation>
    <scope>NUCLEOTIDE SEQUENCE [LARGE SCALE GENOMIC DNA]</scope>
    <source>
        <strain evidence="9">IBT 31811</strain>
    </source>
</reference>
<evidence type="ECO:0000313" key="9">
    <source>
        <dbReference type="Proteomes" id="UP000191672"/>
    </source>
</evidence>
<dbReference type="InterPro" id="IPR013180">
    <property type="entry name" value="CTNNBL1_N"/>
</dbReference>
<evidence type="ECO:0000259" key="7">
    <source>
        <dbReference type="SMART" id="SM01156"/>
    </source>
</evidence>
<dbReference type="SUPFAM" id="SSF48371">
    <property type="entry name" value="ARM repeat"/>
    <property type="match status" value="1"/>
</dbReference>
<dbReference type="PANTHER" id="PTHR14978:SF0">
    <property type="entry name" value="BETA-CATENIN-LIKE PROTEIN 1"/>
    <property type="match status" value="1"/>
</dbReference>
<accession>A0A1V6Q1B5</accession>
<dbReference type="SMART" id="SM01156">
    <property type="entry name" value="DUF1716"/>
    <property type="match status" value="1"/>
</dbReference>
<evidence type="ECO:0000256" key="2">
    <source>
        <dbReference type="ARBA" id="ARBA00022553"/>
    </source>
</evidence>
<evidence type="ECO:0000256" key="4">
    <source>
        <dbReference type="ARBA" id="ARBA00023054"/>
    </source>
</evidence>
<evidence type="ECO:0000256" key="6">
    <source>
        <dbReference type="SAM" id="MobiDB-lite"/>
    </source>
</evidence>
<feature type="compositionally biased region" description="Basic and acidic residues" evidence="6">
    <location>
        <begin position="31"/>
        <end position="43"/>
    </location>
</feature>
<feature type="region of interest" description="Disordered" evidence="6">
    <location>
        <begin position="1"/>
        <end position="85"/>
    </location>
</feature>
<dbReference type="STRING" id="416450.A0A1V6Q1B5"/>
<evidence type="ECO:0000256" key="1">
    <source>
        <dbReference type="ARBA" id="ARBA00004123"/>
    </source>
</evidence>
<keyword evidence="3" id="KW-0677">Repeat</keyword>
<comment type="caution">
    <text evidence="8">The sequence shown here is derived from an EMBL/GenBank/DDBJ whole genome shotgun (WGS) entry which is preliminary data.</text>
</comment>
<evidence type="ECO:0000313" key="8">
    <source>
        <dbReference type="EMBL" id="OQD83019.1"/>
    </source>
</evidence>
<evidence type="ECO:0000256" key="5">
    <source>
        <dbReference type="ARBA" id="ARBA00023242"/>
    </source>
</evidence>
<keyword evidence="4" id="KW-0175">Coiled coil</keyword>
<proteinExistence type="predicted"/>
<name>A0A1V6Q1B5_9EURO</name>
<dbReference type="InterPro" id="IPR011989">
    <property type="entry name" value="ARM-like"/>
</dbReference>
<dbReference type="Proteomes" id="UP000191672">
    <property type="component" value="Unassembled WGS sequence"/>
</dbReference>
<organism evidence="8 9">
    <name type="scientific">Penicillium antarcticum</name>
    <dbReference type="NCBI Taxonomy" id="416450"/>
    <lineage>
        <taxon>Eukaryota</taxon>
        <taxon>Fungi</taxon>
        <taxon>Dikarya</taxon>
        <taxon>Ascomycota</taxon>
        <taxon>Pezizomycotina</taxon>
        <taxon>Eurotiomycetes</taxon>
        <taxon>Eurotiomycetidae</taxon>
        <taxon>Eurotiales</taxon>
        <taxon>Aspergillaceae</taxon>
        <taxon>Penicillium</taxon>
    </lineage>
</organism>
<keyword evidence="9" id="KW-1185">Reference proteome</keyword>
<dbReference type="PANTHER" id="PTHR14978">
    <property type="entry name" value="BETA-CATENIN-LIKE PROTEIN 1 NUCLEAR ASSOCIATED PROTEIN"/>
    <property type="match status" value="1"/>
</dbReference>
<dbReference type="Gene3D" id="1.25.10.10">
    <property type="entry name" value="Leucine-rich Repeat Variant"/>
    <property type="match status" value="1"/>
</dbReference>
<comment type="subcellular location">
    <subcellularLocation>
        <location evidence="1">Nucleus</location>
    </subcellularLocation>
</comment>
<sequence>MNVDELFKKPSSGGNGKRKFEPLQDPNEVYKSAKLDSNGDARSKGKAPMVEDEADDGEAGPELPPDFDQEDVPDDEEGRFFGGGMDRKTTQAMEYIDQQEEDETAPEKFDSAWVRRFALNFERKISRNAELRAKFESDPQKFMISEADLDTEIKGLSILSEHSELYEEFAKMGCVGSLISLLSHENADIAIDAIQIISELTDEDVDAEQEQWDVLVNSMMQADLIELLAQNLSRLDEASETDRAGVYYVLGVLENLASQTSHAETIGQDGSILPWILSRIQKKEAVVSQNKQYAAEILAILLQSSPKNRSKFIELDGIDVLLQLLSAYRKRDPAKDSDEEEYVENLFDSLICLVEEDVGKEKFVENEGIELALIMLREGKFSKSRSLRVLDHALGGVGGAPACERLVEAAGLKTIFGMFMKKQEGQNIEHFLGIFASLLRLLPGGSAPRIRTLAKFMEKDYGKIEKLVKLRREYAARVSPVEEAIVKERRTFDKEEQELMAGEWLSRRFDAGLFSLQTIDVILAWLIAEDDGAKLKILALLADRDEDLSLVRSTLQEQLEGLGGEEPGQKDFRDMLSTLLQFV</sequence>
<dbReference type="InterPro" id="IPR039678">
    <property type="entry name" value="CTNNBL1"/>
</dbReference>
<dbReference type="Pfam" id="PF08216">
    <property type="entry name" value="CTNNBL"/>
    <property type="match status" value="1"/>
</dbReference>
<dbReference type="InterPro" id="IPR016024">
    <property type="entry name" value="ARM-type_fold"/>
</dbReference>
<feature type="domain" description="Beta-catenin-like protein 1 N-terminal" evidence="7">
    <location>
        <begin position="85"/>
        <end position="194"/>
    </location>
</feature>
<keyword evidence="2" id="KW-0597">Phosphoprotein</keyword>
<keyword evidence="5" id="KW-0539">Nucleus</keyword>
<evidence type="ECO:0000256" key="3">
    <source>
        <dbReference type="ARBA" id="ARBA00022737"/>
    </source>
</evidence>
<gene>
    <name evidence="8" type="ORF">PENANT_c018G08016</name>
</gene>
<dbReference type="GO" id="GO:0005681">
    <property type="term" value="C:spliceosomal complex"/>
    <property type="evidence" value="ECO:0007669"/>
    <property type="project" value="TreeGrafter"/>
</dbReference>
<dbReference type="FunFam" id="1.25.10.10:FF:000354">
    <property type="entry name" value="DUF1716 domain protein"/>
    <property type="match status" value="1"/>
</dbReference>
<dbReference type="EMBL" id="MDYN01000018">
    <property type="protein sequence ID" value="OQD83019.1"/>
    <property type="molecule type" value="Genomic_DNA"/>
</dbReference>
<feature type="compositionally biased region" description="Acidic residues" evidence="6">
    <location>
        <begin position="50"/>
        <end position="77"/>
    </location>
</feature>
<dbReference type="AlphaFoldDB" id="A0A1V6Q1B5"/>